<dbReference type="STRING" id="1123349.SAMN02744037_01576"/>
<dbReference type="EC" id="3.5.1.25" evidence="2"/>
<dbReference type="InterPro" id="IPR032466">
    <property type="entry name" value="Metal_Hydrolase"/>
</dbReference>
<organism evidence="14 15">
    <name type="scientific">Tepidibacter formicigenes DSM 15518</name>
    <dbReference type="NCBI Taxonomy" id="1123349"/>
    <lineage>
        <taxon>Bacteria</taxon>
        <taxon>Bacillati</taxon>
        <taxon>Bacillota</taxon>
        <taxon>Clostridia</taxon>
        <taxon>Peptostreptococcales</taxon>
        <taxon>Peptostreptococcaceae</taxon>
        <taxon>Tepidibacter</taxon>
    </lineage>
</organism>
<reference evidence="15" key="1">
    <citation type="submission" date="2016-11" db="EMBL/GenBank/DDBJ databases">
        <authorList>
            <person name="Varghese N."/>
            <person name="Submissions S."/>
        </authorList>
    </citation>
    <scope>NUCLEOTIDE SEQUENCE [LARGE SCALE GENOMIC DNA]</scope>
    <source>
        <strain evidence="15">DSM 15518</strain>
    </source>
</reference>
<feature type="binding site" evidence="11">
    <location>
        <position position="140"/>
    </location>
    <ligand>
        <name>substrate</name>
    </ligand>
</feature>
<feature type="binding site" evidence="11">
    <location>
        <begin position="303"/>
        <end position="305"/>
    </location>
    <ligand>
        <name>substrate</name>
    </ligand>
</feature>
<dbReference type="SUPFAM" id="SSF51338">
    <property type="entry name" value="Composite domain of metallo-dependent hydrolases"/>
    <property type="match status" value="1"/>
</dbReference>
<dbReference type="PANTHER" id="PTHR11113:SF14">
    <property type="entry name" value="N-ACETYLGLUCOSAMINE-6-PHOSPHATE DEACETYLASE"/>
    <property type="match status" value="1"/>
</dbReference>
<feature type="binding site" evidence="12">
    <location>
        <position position="192"/>
    </location>
    <ligand>
        <name>Zn(2+)</name>
        <dbReference type="ChEBI" id="CHEBI:29105"/>
    </ligand>
</feature>
<dbReference type="PIRSF" id="PIRSF038994">
    <property type="entry name" value="NagA"/>
    <property type="match status" value="1"/>
</dbReference>
<evidence type="ECO:0000256" key="7">
    <source>
        <dbReference type="ARBA" id="ARBA00047647"/>
    </source>
</evidence>
<dbReference type="EMBL" id="FRAE01000032">
    <property type="protein sequence ID" value="SHK08103.1"/>
    <property type="molecule type" value="Genomic_DNA"/>
</dbReference>
<evidence type="ECO:0000256" key="2">
    <source>
        <dbReference type="ARBA" id="ARBA00011899"/>
    </source>
</evidence>
<evidence type="ECO:0000256" key="8">
    <source>
        <dbReference type="ARBA" id="ARBA00060590"/>
    </source>
</evidence>
<evidence type="ECO:0000256" key="6">
    <source>
        <dbReference type="ARBA" id="ARBA00023277"/>
    </source>
</evidence>
<dbReference type="OrthoDB" id="9776488at2"/>
<comment type="pathway">
    <text evidence="8">Amino-sugar metabolism; N-acetylneuraminate degradation; D-fructose 6-phosphate from N-acetylneuraminate: step 4/5.</text>
</comment>
<feature type="active site" description="Proton donor/acceptor" evidence="10">
    <location>
        <position position="270"/>
    </location>
</feature>
<dbReference type="AlphaFoldDB" id="A0A1M6PJK5"/>
<dbReference type="PANTHER" id="PTHR11113">
    <property type="entry name" value="N-ACETYLGLUCOSAMINE-6-PHOSPHATE DEACETYLASE"/>
    <property type="match status" value="1"/>
</dbReference>
<dbReference type="Pfam" id="PF01979">
    <property type="entry name" value="Amidohydro_1"/>
    <property type="match status" value="1"/>
</dbReference>
<evidence type="ECO:0000256" key="4">
    <source>
        <dbReference type="ARBA" id="ARBA00022723"/>
    </source>
</evidence>
<dbReference type="Gene3D" id="3.20.20.140">
    <property type="entry name" value="Metal-dependent hydrolases"/>
    <property type="match status" value="1"/>
</dbReference>
<evidence type="ECO:0000313" key="14">
    <source>
        <dbReference type="EMBL" id="SHK08103.1"/>
    </source>
</evidence>
<keyword evidence="6 9" id="KW-0119">Carbohydrate metabolism</keyword>
<keyword evidence="15" id="KW-1185">Reference proteome</keyword>
<dbReference type="InterPro" id="IPR006680">
    <property type="entry name" value="Amidohydro-rel"/>
</dbReference>
<dbReference type="GO" id="GO:0046872">
    <property type="term" value="F:metal ion binding"/>
    <property type="evidence" value="ECO:0007669"/>
    <property type="project" value="UniProtKB-KW"/>
</dbReference>
<comment type="similarity">
    <text evidence="1 9">Belongs to the metallo-dependent hydrolases superfamily. NagA family.</text>
</comment>
<feature type="binding site" evidence="12">
    <location>
        <position position="129"/>
    </location>
    <ligand>
        <name>Zn(2+)</name>
        <dbReference type="ChEBI" id="CHEBI:29105"/>
    </ligand>
</feature>
<feature type="domain" description="Amidohydrolase-related" evidence="13">
    <location>
        <begin position="51"/>
        <end position="376"/>
    </location>
</feature>
<dbReference type="Proteomes" id="UP000242497">
    <property type="component" value="Unassembled WGS sequence"/>
</dbReference>
<evidence type="ECO:0000256" key="10">
    <source>
        <dbReference type="PIRSR" id="PIRSR038994-1"/>
    </source>
</evidence>
<dbReference type="InterPro" id="IPR003764">
    <property type="entry name" value="GlcNAc_6-P_deAcase"/>
</dbReference>
<dbReference type="FunFam" id="3.20.20.140:FF:000004">
    <property type="entry name" value="N-acetylglucosamine-6-phosphate deacetylase"/>
    <property type="match status" value="1"/>
</dbReference>
<sequence>MKAIINGKIILEDSILNNYILLYDKEVIDIVKKDEFNITDIEEIIDAKDNFVSPGFIDLHIHGSGGFDTMDATFEAVNNISKSIVKTGVTSFLPTTMTMPKKDIINALENIKKCINKVEGAKIYGVHLEGPFINKKYKGAQNEKYILKPDYEFIKPYLDILKIITFAPEEDEEYKFIENMKKHKNITLSIGHTNATFEQALRAMDNGVNYVTHTFNGMNGLHHRNPGVIGAVFSRDIYCEIIADTIHVHKGFFQAFIDINKKDKVILITDSMRAGCMKCGEYDLGGQRVIVDENSARLENKTLAGSILKLNEAVKNIKDNTNYKLNEIVNMASLNPAKAIGLDDKLGSIGKGKMSDLVIFDKNINILKTIINGNAVR</sequence>
<feature type="binding site" evidence="12">
    <location>
        <position position="213"/>
    </location>
    <ligand>
        <name>Zn(2+)</name>
        <dbReference type="ChEBI" id="CHEBI:29105"/>
    </ligand>
</feature>
<feature type="binding site" evidence="11">
    <location>
        <begin position="216"/>
        <end position="217"/>
    </location>
    <ligand>
        <name>substrate</name>
    </ligand>
</feature>
<evidence type="ECO:0000313" key="15">
    <source>
        <dbReference type="Proteomes" id="UP000242497"/>
    </source>
</evidence>
<comment type="cofactor">
    <cofactor evidence="12">
        <name>a divalent metal cation</name>
        <dbReference type="ChEBI" id="CHEBI:60240"/>
    </cofactor>
    <text evidence="12">Binds 1 divalent metal cation per subunit.</text>
</comment>
<feature type="binding site" evidence="11">
    <location>
        <position position="224"/>
    </location>
    <ligand>
        <name>substrate</name>
    </ligand>
</feature>
<keyword evidence="4 12" id="KW-0479">Metal-binding</keyword>
<evidence type="ECO:0000256" key="3">
    <source>
        <dbReference type="ARBA" id="ARBA00018029"/>
    </source>
</evidence>
<dbReference type="CDD" id="cd00854">
    <property type="entry name" value="NagA"/>
    <property type="match status" value="1"/>
</dbReference>
<evidence type="ECO:0000256" key="12">
    <source>
        <dbReference type="PIRSR" id="PIRSR038994-3"/>
    </source>
</evidence>
<evidence type="ECO:0000256" key="9">
    <source>
        <dbReference type="PIRNR" id="PIRNR038994"/>
    </source>
</evidence>
<feature type="binding site" evidence="11">
    <location>
        <position position="247"/>
    </location>
    <ligand>
        <name>substrate</name>
    </ligand>
</feature>
<name>A0A1M6PJK5_9FIRM</name>
<keyword evidence="5 9" id="KW-0378">Hydrolase</keyword>
<comment type="catalytic activity">
    <reaction evidence="7">
        <text>N-acetyl-D-glucosamine 6-phosphate + H2O = D-glucosamine 6-phosphate + acetate</text>
        <dbReference type="Rhea" id="RHEA:22936"/>
        <dbReference type="ChEBI" id="CHEBI:15377"/>
        <dbReference type="ChEBI" id="CHEBI:30089"/>
        <dbReference type="ChEBI" id="CHEBI:57513"/>
        <dbReference type="ChEBI" id="CHEBI:58725"/>
        <dbReference type="EC" id="3.5.1.25"/>
    </reaction>
</comment>
<dbReference type="RefSeq" id="WP_072888866.1">
    <property type="nucleotide sequence ID" value="NZ_FRAE01000032.1"/>
</dbReference>
<evidence type="ECO:0000256" key="5">
    <source>
        <dbReference type="ARBA" id="ARBA00022801"/>
    </source>
</evidence>
<dbReference type="SUPFAM" id="SSF51556">
    <property type="entry name" value="Metallo-dependent hydrolases"/>
    <property type="match status" value="1"/>
</dbReference>
<evidence type="ECO:0000259" key="13">
    <source>
        <dbReference type="Pfam" id="PF01979"/>
    </source>
</evidence>
<dbReference type="Gene3D" id="2.30.40.10">
    <property type="entry name" value="Urease, subunit C, domain 1"/>
    <property type="match status" value="1"/>
</dbReference>
<accession>A0A1M6PJK5</accession>
<protein>
    <recommendedName>
        <fullName evidence="3">N-acetylglucosamine-6-phosphate deacetylase</fullName>
        <ecNumber evidence="2">3.5.1.25</ecNumber>
    </recommendedName>
</protein>
<dbReference type="GO" id="GO:0006046">
    <property type="term" value="P:N-acetylglucosamine catabolic process"/>
    <property type="evidence" value="ECO:0007669"/>
    <property type="project" value="TreeGrafter"/>
</dbReference>
<evidence type="ECO:0000256" key="1">
    <source>
        <dbReference type="ARBA" id="ARBA00010716"/>
    </source>
</evidence>
<proteinExistence type="inferred from homology"/>
<dbReference type="NCBIfam" id="TIGR00221">
    <property type="entry name" value="nagA"/>
    <property type="match status" value="1"/>
</dbReference>
<evidence type="ECO:0000256" key="11">
    <source>
        <dbReference type="PIRSR" id="PIRSR038994-2"/>
    </source>
</evidence>
<dbReference type="GO" id="GO:0008448">
    <property type="term" value="F:N-acetylglucosamine-6-phosphate deacetylase activity"/>
    <property type="evidence" value="ECO:0007669"/>
    <property type="project" value="UniProtKB-EC"/>
</dbReference>
<gene>
    <name evidence="14" type="ORF">SAMN02744037_01576</name>
</gene>
<dbReference type="InterPro" id="IPR011059">
    <property type="entry name" value="Metal-dep_hydrolase_composite"/>
</dbReference>